<dbReference type="EnsemblMetazoa" id="PPA43451.1">
    <property type="protein sequence ID" value="PPA43451.1"/>
    <property type="gene ID" value="WBGene00281820"/>
</dbReference>
<evidence type="ECO:0000313" key="2">
    <source>
        <dbReference type="Proteomes" id="UP000005239"/>
    </source>
</evidence>
<dbReference type="Proteomes" id="UP000005239">
    <property type="component" value="Unassembled WGS sequence"/>
</dbReference>
<reference evidence="1" key="2">
    <citation type="submission" date="2022-06" db="UniProtKB">
        <authorList>
            <consortium name="EnsemblMetazoa"/>
        </authorList>
    </citation>
    <scope>IDENTIFICATION</scope>
    <source>
        <strain evidence="1">PS312</strain>
    </source>
</reference>
<gene>
    <name evidence="1" type="primary">WBGene00281820</name>
</gene>
<evidence type="ECO:0000313" key="1">
    <source>
        <dbReference type="EnsemblMetazoa" id="PPA43451.1"/>
    </source>
</evidence>
<proteinExistence type="predicted"/>
<keyword evidence="2" id="KW-1185">Reference proteome</keyword>
<name>A0A2A6BUQ1_PRIPA</name>
<protein>
    <submittedName>
        <fullName evidence="1">Uncharacterized protein</fullName>
    </submittedName>
</protein>
<organism evidence="1 2">
    <name type="scientific">Pristionchus pacificus</name>
    <name type="common">Parasitic nematode worm</name>
    <dbReference type="NCBI Taxonomy" id="54126"/>
    <lineage>
        <taxon>Eukaryota</taxon>
        <taxon>Metazoa</taxon>
        <taxon>Ecdysozoa</taxon>
        <taxon>Nematoda</taxon>
        <taxon>Chromadorea</taxon>
        <taxon>Rhabditida</taxon>
        <taxon>Rhabditina</taxon>
        <taxon>Diplogasteromorpha</taxon>
        <taxon>Diplogasteroidea</taxon>
        <taxon>Neodiplogasteridae</taxon>
        <taxon>Pristionchus</taxon>
    </lineage>
</organism>
<accession>A0A2A6BUQ1</accession>
<accession>A0A8R1V1H9</accession>
<dbReference type="AlphaFoldDB" id="A0A2A6BUQ1"/>
<sequence length="158" mass="18366">MSVDRNHNILDHGKDKTELLQKELLWIRALNTAYPFETINNKLRLRQHDYVQIKSLTKKVSELHRDFVVTMVDKASGNYAFTCKKLYLQFMEKELNTQSDDGKTYEIKDQLDPVSIKLNHEKFTRSFGIAVRGHTEDSGLHKEGFPPPLALLRKSGRH</sequence>
<reference evidence="2" key="1">
    <citation type="journal article" date="2008" name="Nat. Genet.">
        <title>The Pristionchus pacificus genome provides a unique perspective on nematode lifestyle and parasitism.</title>
        <authorList>
            <person name="Dieterich C."/>
            <person name="Clifton S.W."/>
            <person name="Schuster L.N."/>
            <person name="Chinwalla A."/>
            <person name="Delehaunty K."/>
            <person name="Dinkelacker I."/>
            <person name="Fulton L."/>
            <person name="Fulton R."/>
            <person name="Godfrey J."/>
            <person name="Minx P."/>
            <person name="Mitreva M."/>
            <person name="Roeseler W."/>
            <person name="Tian H."/>
            <person name="Witte H."/>
            <person name="Yang S.P."/>
            <person name="Wilson R.K."/>
            <person name="Sommer R.J."/>
        </authorList>
    </citation>
    <scope>NUCLEOTIDE SEQUENCE [LARGE SCALE GENOMIC DNA]</scope>
    <source>
        <strain evidence="2">PS312</strain>
    </source>
</reference>